<evidence type="ECO:0000259" key="5">
    <source>
        <dbReference type="Pfam" id="PF22178"/>
    </source>
</evidence>
<organism evidence="6 7">
    <name type="scientific">Variovorax boronicumulans</name>
    <dbReference type="NCBI Taxonomy" id="436515"/>
    <lineage>
        <taxon>Bacteria</taxon>
        <taxon>Pseudomonadati</taxon>
        <taxon>Pseudomonadota</taxon>
        <taxon>Betaproteobacteria</taxon>
        <taxon>Burkholderiales</taxon>
        <taxon>Comamonadaceae</taxon>
        <taxon>Variovorax</taxon>
    </lineage>
</organism>
<comment type="similarity">
    <text evidence="2">Belongs to the VgrG protein family.</text>
</comment>
<evidence type="ECO:0000256" key="3">
    <source>
        <dbReference type="ARBA" id="ARBA00022525"/>
    </source>
</evidence>
<name>A0AAW8D709_9BURK</name>
<dbReference type="PANTHER" id="PTHR32305:SF15">
    <property type="entry name" value="PROTEIN RHSA-RELATED"/>
    <property type="match status" value="1"/>
</dbReference>
<protein>
    <submittedName>
        <fullName evidence="6">Type VI secretion system secreted protein VgrG</fullName>
    </submittedName>
</protein>
<dbReference type="InterPro" id="IPR054030">
    <property type="entry name" value="Gp5_Vgr_C"/>
</dbReference>
<dbReference type="Pfam" id="PF22178">
    <property type="entry name" value="Gp5_trimer_C"/>
    <property type="match status" value="1"/>
</dbReference>
<dbReference type="Gene3D" id="2.30.110.50">
    <property type="match status" value="1"/>
</dbReference>
<dbReference type="PANTHER" id="PTHR32305">
    <property type="match status" value="1"/>
</dbReference>
<dbReference type="AlphaFoldDB" id="A0AAW8D709"/>
<dbReference type="NCBIfam" id="TIGR03361">
    <property type="entry name" value="VI_Rhs_Vgr"/>
    <property type="match status" value="1"/>
</dbReference>
<dbReference type="SUPFAM" id="SSF69349">
    <property type="entry name" value="Phage fibre proteins"/>
    <property type="match status" value="1"/>
</dbReference>
<dbReference type="InterPro" id="IPR006531">
    <property type="entry name" value="Gp5/Vgr_OB"/>
</dbReference>
<dbReference type="RefSeq" id="WP_307686693.1">
    <property type="nucleotide sequence ID" value="NZ_JAUSRD010000017.1"/>
</dbReference>
<evidence type="ECO:0000256" key="1">
    <source>
        <dbReference type="ARBA" id="ARBA00004613"/>
    </source>
</evidence>
<evidence type="ECO:0000313" key="6">
    <source>
        <dbReference type="EMBL" id="MDP9896339.1"/>
    </source>
</evidence>
<dbReference type="Proteomes" id="UP001242045">
    <property type="component" value="Unassembled WGS sequence"/>
</dbReference>
<dbReference type="Gene3D" id="3.55.50.10">
    <property type="entry name" value="Baseplate protein-like domains"/>
    <property type="match status" value="1"/>
</dbReference>
<feature type="domain" description="Gp5/Type VI secretion system Vgr protein OB-fold" evidence="4">
    <location>
        <begin position="406"/>
        <end position="473"/>
    </location>
</feature>
<dbReference type="EMBL" id="JAUSRD010000017">
    <property type="protein sequence ID" value="MDP9896339.1"/>
    <property type="molecule type" value="Genomic_DNA"/>
</dbReference>
<evidence type="ECO:0000259" key="4">
    <source>
        <dbReference type="Pfam" id="PF04717"/>
    </source>
</evidence>
<dbReference type="SUPFAM" id="SSF69255">
    <property type="entry name" value="gp5 N-terminal domain-like"/>
    <property type="match status" value="1"/>
</dbReference>
<comment type="caution">
    <text evidence="6">The sequence shown here is derived from an EMBL/GenBank/DDBJ whole genome shotgun (WGS) entry which is preliminary data.</text>
</comment>
<dbReference type="InterPro" id="IPR050708">
    <property type="entry name" value="T6SS_VgrG/RHS"/>
</dbReference>
<comment type="subcellular location">
    <subcellularLocation>
        <location evidence="1">Secreted</location>
    </subcellularLocation>
</comment>
<dbReference type="SUPFAM" id="SSF69279">
    <property type="entry name" value="Phage tail proteins"/>
    <property type="match status" value="2"/>
</dbReference>
<dbReference type="GO" id="GO:0005576">
    <property type="term" value="C:extracellular region"/>
    <property type="evidence" value="ECO:0007669"/>
    <property type="project" value="UniProtKB-SubCell"/>
</dbReference>
<dbReference type="Pfam" id="PF04717">
    <property type="entry name" value="Phage_base_V"/>
    <property type="match status" value="1"/>
</dbReference>
<dbReference type="Pfam" id="PF05954">
    <property type="entry name" value="Phage_GPD"/>
    <property type="match status" value="1"/>
</dbReference>
<proteinExistence type="inferred from homology"/>
<dbReference type="InterPro" id="IPR017847">
    <property type="entry name" value="T6SS_RhsGE_Vgr_subset"/>
</dbReference>
<accession>A0AAW8D709</accession>
<dbReference type="Gene3D" id="2.40.50.230">
    <property type="entry name" value="Gp5 N-terminal domain"/>
    <property type="match status" value="1"/>
</dbReference>
<gene>
    <name evidence="6" type="ORF">J2W31_005474</name>
</gene>
<dbReference type="NCBIfam" id="TIGR01646">
    <property type="entry name" value="vgr_GE"/>
    <property type="match status" value="1"/>
</dbReference>
<reference evidence="6" key="1">
    <citation type="submission" date="2023-07" db="EMBL/GenBank/DDBJ databases">
        <title>Sorghum-associated microbial communities from plants grown in Nebraska, USA.</title>
        <authorList>
            <person name="Schachtman D."/>
        </authorList>
    </citation>
    <scope>NUCLEOTIDE SEQUENCE</scope>
    <source>
        <strain evidence="6">DS3754</strain>
    </source>
</reference>
<dbReference type="InterPro" id="IPR006533">
    <property type="entry name" value="T6SS_Vgr_RhsGE"/>
</dbReference>
<dbReference type="Gene3D" id="4.10.220.110">
    <property type="match status" value="1"/>
</dbReference>
<sequence length="773" mass="84089">MPAGSEQLARVLSVSSTAMPMLGGEPALEPIAIEGTEGVSRLFGYTLTLATPEQPGYNERQAANVAIKQLVGEALTTHIVLDGRPGKGPGRRHLSGLVTRVRFLRLENRRALYEAVLEPWLTLATRTSDYRIFQNQNVLTILREVLGKYSFPFDLRTTGSYPAREFQVQYGETDYDFVARLLHEWGLYYYFEHAESSHKLVIVDDMASHEPFAHAGYQSIPFYAAEATVREEHCDRFNACEALQSGRWVTDDFDFKRPRADLQQVSAMPRKTSQNTWERYGWPGDYMVESEGEQLVRTRMEEAGSHGERASGSGNLRAVVPGCLIALERHPQNESNRQYLVTDARFRLQDVGDASSQQEFECRVDFEVIPASKIYRAPAPAVPRPRTTGPQTAIVTGPAGREIWTDEYGRVKLSFHWNRYCTKDENSSCWVRVSSPWAGTSFGGIQIPRIGQEVIVDFEHGDPDRPIVTGRVYNADNMPPWTLPANATQSGLLTRSSEGGNGTNANALRFEDKKGQEQVWLHAERNQDIEVEHDETHSVGQDRSKKVGRNQMATIGMAYMHNVGLAKMVNIGLAYSFNVGMLRNAVVGMVDNTLVGKTQTTNVGEKYLLSVGGDKGSHIEMDGKTISLRVGASVFQLKADGSIAVTGKKINITAQGDDVTLNGEHIWLNPKGGQAALQPQAVPTAPPPEAPGSPMAKLSAAMANPGELLGKASQLASIAKQVAGAGGEGSASGPVAQVLSVASAAVASDVLGRAPASIAATAQVDGGVKEAGR</sequence>
<evidence type="ECO:0000313" key="7">
    <source>
        <dbReference type="Proteomes" id="UP001242045"/>
    </source>
</evidence>
<feature type="domain" description="Gp5/Type VI secretion system Vgr C-terminal trimerisation" evidence="5">
    <location>
        <begin position="490"/>
        <end position="603"/>
    </location>
</feature>
<evidence type="ECO:0000256" key="2">
    <source>
        <dbReference type="ARBA" id="ARBA00005558"/>
    </source>
</evidence>
<dbReference type="InterPro" id="IPR037026">
    <property type="entry name" value="Vgr_OB-fold_dom_sf"/>
</dbReference>
<keyword evidence="3" id="KW-0964">Secreted</keyword>